<dbReference type="Pfam" id="PF00571">
    <property type="entry name" value="CBS"/>
    <property type="match status" value="2"/>
</dbReference>
<dbReference type="PROSITE" id="PS51371">
    <property type="entry name" value="CBS"/>
    <property type="match status" value="2"/>
</dbReference>
<dbReference type="InterPro" id="IPR018821">
    <property type="entry name" value="DUF294_put_nucleoTrafse_sb-bd"/>
</dbReference>
<dbReference type="AlphaFoldDB" id="A0A516H6W7"/>
<reference evidence="4 5" key="1">
    <citation type="submission" date="2019-07" db="EMBL/GenBank/DDBJ databases">
        <title>Genome sequencing for Ferrovibrio sp. K5.</title>
        <authorList>
            <person name="Park S.-J."/>
        </authorList>
    </citation>
    <scope>NUCLEOTIDE SEQUENCE [LARGE SCALE GENOMIC DNA]</scope>
    <source>
        <strain evidence="4 5">K5</strain>
    </source>
</reference>
<organism evidence="4 5">
    <name type="scientific">Ferrovibrio terrae</name>
    <dbReference type="NCBI Taxonomy" id="2594003"/>
    <lineage>
        <taxon>Bacteria</taxon>
        <taxon>Pseudomonadati</taxon>
        <taxon>Pseudomonadota</taxon>
        <taxon>Alphaproteobacteria</taxon>
        <taxon>Rhodospirillales</taxon>
        <taxon>Rhodospirillaceae</taxon>
        <taxon>Ferrovibrio</taxon>
    </lineage>
</organism>
<feature type="domain" description="CBS" evidence="3">
    <location>
        <begin position="106"/>
        <end position="162"/>
    </location>
</feature>
<feature type="domain" description="CBS" evidence="3">
    <location>
        <begin position="40"/>
        <end position="98"/>
    </location>
</feature>
<evidence type="ECO:0000259" key="3">
    <source>
        <dbReference type="PROSITE" id="PS51371"/>
    </source>
</evidence>
<dbReference type="Gene3D" id="3.10.580.10">
    <property type="entry name" value="CBS-domain"/>
    <property type="match status" value="1"/>
</dbReference>
<dbReference type="InterPro" id="IPR046342">
    <property type="entry name" value="CBS_dom_sf"/>
</dbReference>
<name>A0A516H6W7_9PROT</name>
<dbReference type="SUPFAM" id="SSF54631">
    <property type="entry name" value="CBS-domain pair"/>
    <property type="match status" value="1"/>
</dbReference>
<dbReference type="SMART" id="SM00116">
    <property type="entry name" value="CBS"/>
    <property type="match status" value="2"/>
</dbReference>
<evidence type="ECO:0000313" key="4">
    <source>
        <dbReference type="EMBL" id="QDO99514.1"/>
    </source>
</evidence>
<evidence type="ECO:0000256" key="1">
    <source>
        <dbReference type="ARBA" id="ARBA00023122"/>
    </source>
</evidence>
<dbReference type="CDD" id="cd05401">
    <property type="entry name" value="NT_GlnE_GlnD_like"/>
    <property type="match status" value="1"/>
</dbReference>
<protein>
    <submittedName>
        <fullName evidence="4">CBS domain-containing protein</fullName>
    </submittedName>
</protein>
<dbReference type="KEGG" id="fer:FNB15_20570"/>
<dbReference type="InterPro" id="IPR000644">
    <property type="entry name" value="CBS_dom"/>
</dbReference>
<evidence type="ECO:0000256" key="2">
    <source>
        <dbReference type="PROSITE-ProRule" id="PRU00703"/>
    </source>
</evidence>
<keyword evidence="1 2" id="KW-0129">CBS domain</keyword>
<dbReference type="OrthoDB" id="9808528at2"/>
<dbReference type="GO" id="GO:0008773">
    <property type="term" value="F:[protein-PII] uridylyltransferase activity"/>
    <property type="evidence" value="ECO:0007669"/>
    <property type="project" value="InterPro"/>
</dbReference>
<dbReference type="Proteomes" id="UP000317496">
    <property type="component" value="Chromosome"/>
</dbReference>
<dbReference type="PANTHER" id="PTHR43080:SF2">
    <property type="entry name" value="CBS DOMAIN-CONTAINING PROTEIN"/>
    <property type="match status" value="1"/>
</dbReference>
<keyword evidence="5" id="KW-1185">Reference proteome</keyword>
<dbReference type="InterPro" id="IPR051257">
    <property type="entry name" value="Diverse_CBS-Domain"/>
</dbReference>
<sequence length="504" mass="53973">MARTAPAGHSTCCCRADAMITPGPALPDLEPYRRRVSAVMRKPVNDIADNATLAEIARHMSDSAHGGLLVRDRFDRHVGILTERDVTRALGRDGAAALQLTAADLMTRSIVAIHEGAFLFRAIGRMRRLNLRYLPVTDNAGRFTGMLTARTLLRLRAQDSQMIADELDIAQTADELGHARAALPQLAATLLAEAPDAPAVAAVISGIYADITARAAAIVEAEFDRAGDPAPAPWCMLILGSGGRGESLLKPDQDNAIIHAGSSEDDGWYARIAERINALLDAAGVPFCKGGVMAKNTAWRGAQGQWRGRVTEWIGRHTPEALLNVDIFYDLQPVYGALRLGEALRFEALAAARSSPVFLRLLAEQTAQLQPALNFFGRLKTDDDGRVDLKRGGLLPLVSAARLMALKLGTPATGTAERLRAVGAAGLIGESDITGLTTAHALLLEIILRQQIADLKASREPGSRIDPASLTHLQRDRLKAALRHVALLPDMVQDVLTASAGKDA</sequence>
<evidence type="ECO:0000313" key="5">
    <source>
        <dbReference type="Proteomes" id="UP000317496"/>
    </source>
</evidence>
<proteinExistence type="predicted"/>
<dbReference type="EMBL" id="CP041636">
    <property type="protein sequence ID" value="QDO99514.1"/>
    <property type="molecule type" value="Genomic_DNA"/>
</dbReference>
<accession>A0A516H6W7</accession>
<dbReference type="Pfam" id="PF10335">
    <property type="entry name" value="DUF294_C"/>
    <property type="match status" value="1"/>
</dbReference>
<gene>
    <name evidence="4" type="ORF">FNB15_20570</name>
</gene>
<dbReference type="InterPro" id="IPR005105">
    <property type="entry name" value="GlnD_Uridyltrans_N"/>
</dbReference>
<dbReference type="Pfam" id="PF03445">
    <property type="entry name" value="DUF294"/>
    <property type="match status" value="1"/>
</dbReference>
<dbReference type="PANTHER" id="PTHR43080">
    <property type="entry name" value="CBS DOMAIN-CONTAINING PROTEIN CBSX3, MITOCHONDRIAL"/>
    <property type="match status" value="1"/>
</dbReference>